<feature type="compositionally biased region" description="Polar residues" evidence="1">
    <location>
        <begin position="44"/>
        <end position="55"/>
    </location>
</feature>
<evidence type="ECO:0000313" key="2">
    <source>
        <dbReference type="EMBL" id="CAI3951278.1"/>
    </source>
</evidence>
<feature type="region of interest" description="Disordered" evidence="1">
    <location>
        <begin position="38"/>
        <end position="68"/>
    </location>
</feature>
<name>A0A9W4TMV9_9PROT</name>
<dbReference type="EMBL" id="CAMXCM010000006">
    <property type="protein sequence ID" value="CAI3951704.1"/>
    <property type="molecule type" value="Genomic_DNA"/>
</dbReference>
<organism evidence="3 4">
    <name type="scientific">Commensalibacter communis</name>
    <dbReference type="NCBI Taxonomy" id="2972786"/>
    <lineage>
        <taxon>Bacteria</taxon>
        <taxon>Pseudomonadati</taxon>
        <taxon>Pseudomonadota</taxon>
        <taxon>Alphaproteobacteria</taxon>
        <taxon>Acetobacterales</taxon>
        <taxon>Acetobacteraceae</taxon>
    </lineage>
</organism>
<dbReference type="EMBL" id="CAMXCS010000004">
    <property type="protein sequence ID" value="CAI3951278.1"/>
    <property type="molecule type" value="Genomic_DNA"/>
</dbReference>
<evidence type="ECO:0000313" key="3">
    <source>
        <dbReference type="EMBL" id="CAI3951704.1"/>
    </source>
</evidence>
<dbReference type="Proteomes" id="UP001154259">
    <property type="component" value="Unassembled WGS sequence"/>
</dbReference>
<sequence length="68" mass="7838">MLQRMINLIVLYENIQKLRNMSSNTANAKKYTFWGRKMSKKHSANQSKLTASSDSMKNEGIEENPFAL</sequence>
<keyword evidence="5" id="KW-1185">Reference proteome</keyword>
<comment type="caution">
    <text evidence="3">The sequence shown here is derived from an EMBL/GenBank/DDBJ whole genome shotgun (WGS) entry which is preliminary data.</text>
</comment>
<gene>
    <name evidence="2" type="ORF">R53529_LOCUS1719</name>
    <name evidence="3" type="ORF">R53530_LOCUS1867</name>
</gene>
<accession>A0A9W4TMV9</accession>
<evidence type="ECO:0000313" key="4">
    <source>
        <dbReference type="Proteomes" id="UP001154255"/>
    </source>
</evidence>
<dbReference type="Proteomes" id="UP001154255">
    <property type="component" value="Unassembled WGS sequence"/>
</dbReference>
<reference evidence="3" key="1">
    <citation type="submission" date="2022-10" db="EMBL/GenBank/DDBJ databases">
        <authorList>
            <person name="Botero Cardona J."/>
        </authorList>
    </citation>
    <scope>NUCLEOTIDE SEQUENCE</scope>
    <source>
        <strain evidence="3">LMG 31819</strain>
        <strain evidence="2">R-53529</strain>
    </source>
</reference>
<evidence type="ECO:0000256" key="1">
    <source>
        <dbReference type="SAM" id="MobiDB-lite"/>
    </source>
</evidence>
<evidence type="ECO:0000313" key="5">
    <source>
        <dbReference type="Proteomes" id="UP001154259"/>
    </source>
</evidence>
<dbReference type="AlphaFoldDB" id="A0A9W4TMV9"/>
<proteinExistence type="predicted"/>
<protein>
    <submittedName>
        <fullName evidence="3">Uncharacterized protein</fullName>
    </submittedName>
</protein>